<proteinExistence type="predicted"/>
<comment type="caution">
    <text evidence="1">The sequence shown here is derived from an EMBL/GenBank/DDBJ whole genome shotgun (WGS) entry which is preliminary data.</text>
</comment>
<dbReference type="AlphaFoldDB" id="A0A4Y2RI20"/>
<name>A0A4Y2RI20_ARAVE</name>
<accession>A0A4Y2RI20</accession>
<gene>
    <name evidence="1" type="ORF">AVEN_141477_1</name>
</gene>
<dbReference type="EMBL" id="BGPR01017159">
    <property type="protein sequence ID" value="GBN75281.1"/>
    <property type="molecule type" value="Genomic_DNA"/>
</dbReference>
<evidence type="ECO:0000313" key="1">
    <source>
        <dbReference type="EMBL" id="GBN75281.1"/>
    </source>
</evidence>
<organism evidence="1 2">
    <name type="scientific">Araneus ventricosus</name>
    <name type="common">Orbweaver spider</name>
    <name type="synonym">Epeira ventricosa</name>
    <dbReference type="NCBI Taxonomy" id="182803"/>
    <lineage>
        <taxon>Eukaryota</taxon>
        <taxon>Metazoa</taxon>
        <taxon>Ecdysozoa</taxon>
        <taxon>Arthropoda</taxon>
        <taxon>Chelicerata</taxon>
        <taxon>Arachnida</taxon>
        <taxon>Araneae</taxon>
        <taxon>Araneomorphae</taxon>
        <taxon>Entelegynae</taxon>
        <taxon>Araneoidea</taxon>
        <taxon>Araneidae</taxon>
        <taxon>Araneus</taxon>
    </lineage>
</organism>
<keyword evidence="2" id="KW-1185">Reference proteome</keyword>
<reference evidence="1 2" key="1">
    <citation type="journal article" date="2019" name="Sci. Rep.">
        <title>Orb-weaving spider Araneus ventricosus genome elucidates the spidroin gene catalogue.</title>
        <authorList>
            <person name="Kono N."/>
            <person name="Nakamura H."/>
            <person name="Ohtoshi R."/>
            <person name="Moran D.A.P."/>
            <person name="Shinohara A."/>
            <person name="Yoshida Y."/>
            <person name="Fujiwara M."/>
            <person name="Mori M."/>
            <person name="Tomita M."/>
            <person name="Arakawa K."/>
        </authorList>
    </citation>
    <scope>NUCLEOTIDE SEQUENCE [LARGE SCALE GENOMIC DNA]</scope>
</reference>
<evidence type="ECO:0000313" key="2">
    <source>
        <dbReference type="Proteomes" id="UP000499080"/>
    </source>
</evidence>
<dbReference type="Proteomes" id="UP000499080">
    <property type="component" value="Unassembled WGS sequence"/>
</dbReference>
<protein>
    <submittedName>
        <fullName evidence="1">Uncharacterized protein</fullName>
    </submittedName>
</protein>
<sequence>MTRITPELAPRLKAFPPPQREGAWPASLDLGCTRPTHKANLLVESGFEPGSLQSQDRYLTNRSHLVPNHGSLPSNIFSNYLTFGTKAGLLPSIYRGPEQSMRTAPDKSVLIAIKTTIIKPCICLAFKTR</sequence>